<name>A0ABX1GND5_9FLAO</name>
<proteinExistence type="predicted"/>
<accession>A0ABX1GND5</accession>
<dbReference type="NCBIfam" id="TIGR03514">
    <property type="entry name" value="GldB_lipo"/>
    <property type="match status" value="1"/>
</dbReference>
<protein>
    <submittedName>
        <fullName evidence="1">Gliding motility lipoprotein GldB</fullName>
    </submittedName>
</protein>
<evidence type="ECO:0000313" key="1">
    <source>
        <dbReference type="EMBL" id="NKI30465.1"/>
    </source>
</evidence>
<sequence length="323" mass="37723">MKLIHQYFPIIVLIFLISSCKNNQKIKEQIAQIDVELTVSRFDREFAEAKVEDLPELKTTYPYLFPSRFSDSLWISKMNDTLQMELEQEVELVFPSFESEQESLESLFRHITYYFPEFTAPSIVTLISEVDYNNRVVYSDSLLLIGLDNYLGQDHKFYSGLPNYVAKGLSKDFLTSDVASTFAKKVLSYPRNRSFLSRMVHYGKELYLKDKLLPELTDAQKLNYLEGEHEWALANEEQMWRYFVENELLYSTDSSLDRKFLDPAPFSKFGLELDSESPGRLGRFLGWQIVRAYAEKHPEADLNAVLQLPADELFKMANYKPKR</sequence>
<reference evidence="1 2" key="1">
    <citation type="submission" date="2020-04" db="EMBL/GenBank/DDBJ databases">
        <authorList>
            <person name="Yoon J."/>
        </authorList>
    </citation>
    <scope>NUCLEOTIDE SEQUENCE [LARGE SCALE GENOMIC DNA]</scope>
    <source>
        <strain evidence="1 2">DJ-13</strain>
    </source>
</reference>
<keyword evidence="2" id="KW-1185">Reference proteome</keyword>
<dbReference type="EMBL" id="JAAWWL010000001">
    <property type="protein sequence ID" value="NKI30465.1"/>
    <property type="molecule type" value="Genomic_DNA"/>
</dbReference>
<evidence type="ECO:0000313" key="2">
    <source>
        <dbReference type="Proteomes" id="UP000718451"/>
    </source>
</evidence>
<dbReference type="PROSITE" id="PS51257">
    <property type="entry name" value="PROKAR_LIPOPROTEIN"/>
    <property type="match status" value="1"/>
</dbReference>
<dbReference type="InterPro" id="IPR019853">
    <property type="entry name" value="GldB-like"/>
</dbReference>
<keyword evidence="1" id="KW-0449">Lipoprotein</keyword>
<dbReference type="RefSeq" id="WP_168550710.1">
    <property type="nucleotide sequence ID" value="NZ_JAAWWL010000001.1"/>
</dbReference>
<dbReference type="Pfam" id="PF25594">
    <property type="entry name" value="GldB_lipo"/>
    <property type="match status" value="1"/>
</dbReference>
<gene>
    <name evidence="1" type="primary">gldB</name>
    <name evidence="1" type="ORF">HCU67_00800</name>
</gene>
<comment type="caution">
    <text evidence="1">The sequence shown here is derived from an EMBL/GenBank/DDBJ whole genome shotgun (WGS) entry which is preliminary data.</text>
</comment>
<dbReference type="Proteomes" id="UP000718451">
    <property type="component" value="Unassembled WGS sequence"/>
</dbReference>
<organism evidence="1 2">
    <name type="scientific">Croceivirga thetidis</name>
    <dbReference type="NCBI Taxonomy" id="2721623"/>
    <lineage>
        <taxon>Bacteria</taxon>
        <taxon>Pseudomonadati</taxon>
        <taxon>Bacteroidota</taxon>
        <taxon>Flavobacteriia</taxon>
        <taxon>Flavobacteriales</taxon>
        <taxon>Flavobacteriaceae</taxon>
        <taxon>Croceivirga</taxon>
    </lineage>
</organism>